<name>V7IAV3_9CLOT</name>
<dbReference type="Proteomes" id="UP000017747">
    <property type="component" value="Unassembled WGS sequence"/>
</dbReference>
<dbReference type="STRING" id="994573.T472_0201005"/>
<gene>
    <name evidence="1" type="ORF">T472_0201005</name>
</gene>
<dbReference type="EMBL" id="AXUN02000014">
    <property type="protein sequence ID" value="ETA82436.1"/>
    <property type="molecule type" value="Genomic_DNA"/>
</dbReference>
<comment type="caution">
    <text evidence="1">The sequence shown here is derived from an EMBL/GenBank/DDBJ whole genome shotgun (WGS) entry which is preliminary data.</text>
</comment>
<reference evidence="1 2" key="1">
    <citation type="journal article" date="2014" name="Genome Announc.">
        <title>Genome Sequence of Youngiibacter fragilis, the Type Strain of the Genus Youngiibacter.</title>
        <authorList>
            <person name="Wawrik C.B."/>
            <person name="Callaghan A.V."/>
            <person name="Stamps B.W."/>
            <person name="Wawrik B."/>
        </authorList>
    </citation>
    <scope>NUCLEOTIDE SEQUENCE [LARGE SCALE GENOMIC DNA]</scope>
    <source>
        <strain evidence="1 2">232.1</strain>
    </source>
</reference>
<keyword evidence="2" id="KW-1185">Reference proteome</keyword>
<sequence length="96" mass="11860">MKDNWKQKKQASTLPTLFLTCIAEKENCTELRERLKNVWMFPEIGEEQLIHERFEPLMDFGESRYHELIRLLYELHVHVRDDSRVDWYIDNREYMI</sequence>
<evidence type="ECO:0000313" key="2">
    <source>
        <dbReference type="Proteomes" id="UP000017747"/>
    </source>
</evidence>
<dbReference type="RefSeq" id="WP_023387256.1">
    <property type="nucleotide sequence ID" value="NZ_AXUN02000014.1"/>
</dbReference>
<proteinExistence type="predicted"/>
<accession>V7IAV3</accession>
<evidence type="ECO:0000313" key="1">
    <source>
        <dbReference type="EMBL" id="ETA82436.1"/>
    </source>
</evidence>
<protein>
    <submittedName>
        <fullName evidence="1">Uncharacterized protein</fullName>
    </submittedName>
</protein>
<organism evidence="1 2">
    <name type="scientific">Youngiibacter fragilis 232.1</name>
    <dbReference type="NCBI Taxonomy" id="994573"/>
    <lineage>
        <taxon>Bacteria</taxon>
        <taxon>Bacillati</taxon>
        <taxon>Bacillota</taxon>
        <taxon>Clostridia</taxon>
        <taxon>Eubacteriales</taxon>
        <taxon>Clostridiaceae</taxon>
        <taxon>Youngiibacter</taxon>
    </lineage>
</organism>
<dbReference type="AlphaFoldDB" id="V7IAV3"/>